<protein>
    <submittedName>
        <fullName evidence="1">Uncharacterized protein</fullName>
    </submittedName>
</protein>
<organism evidence="1 2">
    <name type="scientific">Papaver somniferum</name>
    <name type="common">Opium poppy</name>
    <dbReference type="NCBI Taxonomy" id="3469"/>
    <lineage>
        <taxon>Eukaryota</taxon>
        <taxon>Viridiplantae</taxon>
        <taxon>Streptophyta</taxon>
        <taxon>Embryophyta</taxon>
        <taxon>Tracheophyta</taxon>
        <taxon>Spermatophyta</taxon>
        <taxon>Magnoliopsida</taxon>
        <taxon>Ranunculales</taxon>
        <taxon>Papaveraceae</taxon>
        <taxon>Papaveroideae</taxon>
        <taxon>Papaver</taxon>
    </lineage>
</organism>
<dbReference type="Proteomes" id="UP000316621">
    <property type="component" value="Chromosome 8"/>
</dbReference>
<reference evidence="1 2" key="1">
    <citation type="journal article" date="2018" name="Science">
        <title>The opium poppy genome and morphinan production.</title>
        <authorList>
            <person name="Guo L."/>
            <person name="Winzer T."/>
            <person name="Yang X."/>
            <person name="Li Y."/>
            <person name="Ning Z."/>
            <person name="He Z."/>
            <person name="Teodor R."/>
            <person name="Lu Y."/>
            <person name="Bowser T.A."/>
            <person name="Graham I.A."/>
            <person name="Ye K."/>
        </authorList>
    </citation>
    <scope>NUCLEOTIDE SEQUENCE [LARGE SCALE GENOMIC DNA]</scope>
    <source>
        <strain evidence="2">cv. HN1</strain>
        <tissue evidence="1">Leaves</tissue>
    </source>
</reference>
<dbReference type="EMBL" id="CM010722">
    <property type="protein sequence ID" value="RZC75508.1"/>
    <property type="molecule type" value="Genomic_DNA"/>
</dbReference>
<proteinExistence type="predicted"/>
<gene>
    <name evidence="1" type="ORF">C5167_050990</name>
</gene>
<dbReference type="AlphaFoldDB" id="A0A4Y7KTK8"/>
<evidence type="ECO:0000313" key="2">
    <source>
        <dbReference type="Proteomes" id="UP000316621"/>
    </source>
</evidence>
<name>A0A4Y7KTK8_PAPSO</name>
<accession>A0A4Y7KTK8</accession>
<keyword evidence="2" id="KW-1185">Reference proteome</keyword>
<dbReference type="Gramene" id="RZC75508">
    <property type="protein sequence ID" value="RZC75508"/>
    <property type="gene ID" value="C5167_050990"/>
</dbReference>
<evidence type="ECO:0000313" key="1">
    <source>
        <dbReference type="EMBL" id="RZC75508.1"/>
    </source>
</evidence>
<sequence length="153" mass="17561">MGSLRSRSMLPSAVPLPRFANCALSSIEKKPSCRVLTQLSGATEKKKIPSTNVFPETEDQIQRRKLLEVNAEQLTRPAFDLGAAFIHPNKEVMHILSDLVEKNRNSPTYRCHLWKLLTSARLRELGVGYNVIPIPDKQEWKASWREERKPKWL</sequence>